<dbReference type="EMBL" id="CP069032">
    <property type="protein sequence ID" value="QRC99769.1"/>
    <property type="molecule type" value="Genomic_DNA"/>
</dbReference>
<dbReference type="Proteomes" id="UP000663193">
    <property type="component" value="Chromosome 10"/>
</dbReference>
<evidence type="ECO:0000313" key="1">
    <source>
        <dbReference type="EMBL" id="QRC99769.1"/>
    </source>
</evidence>
<proteinExistence type="predicted"/>
<sequence length="109" mass="12239">MCVGWGWFGEEKQCEMNQEEMDLGILLFLRNVNARVSLASCARSFIHVSVPSLSPKIPKQHNIVSLSLFVIILHFLHYTKDIAPHGIKVVFSSSLRNAHFIAISYQAGV</sequence>
<accession>A0A7U2FB95</accession>
<protein>
    <submittedName>
        <fullName evidence="1">Uncharacterized protein</fullName>
    </submittedName>
</protein>
<keyword evidence="2" id="KW-1185">Reference proteome</keyword>
<evidence type="ECO:0000313" key="2">
    <source>
        <dbReference type="Proteomes" id="UP000663193"/>
    </source>
</evidence>
<dbReference type="VEuPathDB" id="FungiDB:JI435_413980"/>
<name>A0A7U2FB95_PHANO</name>
<reference evidence="2" key="1">
    <citation type="journal article" date="2021" name="BMC Genomics">
        <title>Chromosome-level genome assembly and manually-curated proteome of model necrotroph Parastagonospora nodorum Sn15 reveals a genome-wide trove of candidate effector homologs, and redundancy of virulence-related functions within an accessory chromosome.</title>
        <authorList>
            <person name="Bertazzoni S."/>
            <person name="Jones D.A.B."/>
            <person name="Phan H.T."/>
            <person name="Tan K.-C."/>
            <person name="Hane J.K."/>
        </authorList>
    </citation>
    <scope>NUCLEOTIDE SEQUENCE [LARGE SCALE GENOMIC DNA]</scope>
    <source>
        <strain evidence="2">SN15 / ATCC MYA-4574 / FGSC 10173)</strain>
    </source>
</reference>
<gene>
    <name evidence="1" type="ORF">JI435_413980</name>
</gene>
<organism evidence="1 2">
    <name type="scientific">Phaeosphaeria nodorum (strain SN15 / ATCC MYA-4574 / FGSC 10173)</name>
    <name type="common">Glume blotch fungus</name>
    <name type="synonym">Parastagonospora nodorum</name>
    <dbReference type="NCBI Taxonomy" id="321614"/>
    <lineage>
        <taxon>Eukaryota</taxon>
        <taxon>Fungi</taxon>
        <taxon>Dikarya</taxon>
        <taxon>Ascomycota</taxon>
        <taxon>Pezizomycotina</taxon>
        <taxon>Dothideomycetes</taxon>
        <taxon>Pleosporomycetidae</taxon>
        <taxon>Pleosporales</taxon>
        <taxon>Pleosporineae</taxon>
        <taxon>Phaeosphaeriaceae</taxon>
        <taxon>Parastagonospora</taxon>
    </lineage>
</organism>
<dbReference type="AlphaFoldDB" id="A0A7U2FB95"/>